<keyword evidence="5" id="KW-0479">Metal-binding</keyword>
<organism evidence="10">
    <name type="scientific">Schistocerca gregaria</name>
    <name type="common">Desert locust</name>
    <name type="synonym">Gryllus gregarius</name>
    <dbReference type="NCBI Taxonomy" id="7010"/>
    <lineage>
        <taxon>Eukaryota</taxon>
        <taxon>Metazoa</taxon>
        <taxon>Ecdysozoa</taxon>
        <taxon>Arthropoda</taxon>
        <taxon>Hexapoda</taxon>
        <taxon>Insecta</taxon>
        <taxon>Pterygota</taxon>
        <taxon>Neoptera</taxon>
        <taxon>Polyneoptera</taxon>
        <taxon>Orthoptera</taxon>
        <taxon>Caelifera</taxon>
        <taxon>Acrididea</taxon>
        <taxon>Acridomorpha</taxon>
        <taxon>Acridoidea</taxon>
        <taxon>Acrididae</taxon>
        <taxon>Cyrtacanthacridinae</taxon>
        <taxon>Schistocerca</taxon>
    </lineage>
</organism>
<dbReference type="EMBL" id="MW962868">
    <property type="protein sequence ID" value="QVD39634.1"/>
    <property type="molecule type" value="mRNA"/>
</dbReference>
<dbReference type="GO" id="GO:0008270">
    <property type="term" value="F:zinc ion binding"/>
    <property type="evidence" value="ECO:0007669"/>
    <property type="project" value="TreeGrafter"/>
</dbReference>
<evidence type="ECO:0000256" key="7">
    <source>
        <dbReference type="ARBA" id="ARBA00023136"/>
    </source>
</evidence>
<evidence type="ECO:0000256" key="2">
    <source>
        <dbReference type="ARBA" id="ARBA00004481"/>
    </source>
</evidence>
<evidence type="ECO:0000259" key="9">
    <source>
        <dbReference type="PROSITE" id="PS51837"/>
    </source>
</evidence>
<comment type="similarity">
    <text evidence="4">Belongs to the CDIP1/LITAF family.</text>
</comment>
<keyword evidence="6" id="KW-0862">Zinc</keyword>
<feature type="transmembrane region" description="Helical" evidence="8">
    <location>
        <begin position="36"/>
        <end position="55"/>
    </location>
</feature>
<dbReference type="PANTHER" id="PTHR23292:SF14">
    <property type="entry name" value="FI16615P1-RELATED"/>
    <property type="match status" value="1"/>
</dbReference>
<name>A0A8E5JTF7_SCHGR</name>
<protein>
    <submittedName>
        <fullName evidence="10">Lipopolysaccharide-induced tumor necrosis factor alpha factor</fullName>
    </submittedName>
</protein>
<evidence type="ECO:0000256" key="5">
    <source>
        <dbReference type="ARBA" id="ARBA00022723"/>
    </source>
</evidence>
<proteinExistence type="evidence at transcript level"/>
<evidence type="ECO:0000256" key="1">
    <source>
        <dbReference type="ARBA" id="ARBA00004414"/>
    </source>
</evidence>
<dbReference type="PANTHER" id="PTHR23292">
    <property type="entry name" value="LIPOPOLYSACCHARIDE-INDUCED TUMOR NECROSIS FACTOR-ALPHA FACTOR"/>
    <property type="match status" value="1"/>
</dbReference>
<evidence type="ECO:0000256" key="3">
    <source>
        <dbReference type="ARBA" id="ARBA00004630"/>
    </source>
</evidence>
<dbReference type="InterPro" id="IPR006629">
    <property type="entry name" value="LITAF"/>
</dbReference>
<reference evidence="10" key="1">
    <citation type="journal article" date="2021" name="J. Neurophysiol.">
        <title>Gene transcription changes in a locust model of noise-induced deafness.</title>
        <authorList>
            <person name="French A.S."/>
            <person name="Warren B."/>
        </authorList>
    </citation>
    <scope>NUCLEOTIDE SEQUENCE</scope>
</reference>
<dbReference type="GO" id="GO:0031902">
    <property type="term" value="C:late endosome membrane"/>
    <property type="evidence" value="ECO:0007669"/>
    <property type="project" value="UniProtKB-SubCell"/>
</dbReference>
<evidence type="ECO:0000256" key="4">
    <source>
        <dbReference type="ARBA" id="ARBA00005975"/>
    </source>
</evidence>
<dbReference type="GO" id="GO:0005765">
    <property type="term" value="C:lysosomal membrane"/>
    <property type="evidence" value="ECO:0007669"/>
    <property type="project" value="UniProtKB-SubCell"/>
</dbReference>
<dbReference type="InterPro" id="IPR037519">
    <property type="entry name" value="LITAF_fam"/>
</dbReference>
<keyword evidence="7 8" id="KW-0472">Membrane</keyword>
<evidence type="ECO:0000256" key="6">
    <source>
        <dbReference type="ARBA" id="ARBA00022833"/>
    </source>
</evidence>
<accession>A0A8E5JTF7</accession>
<keyword evidence="8" id="KW-0812">Transmembrane</keyword>
<evidence type="ECO:0000313" key="10">
    <source>
        <dbReference type="EMBL" id="QVD39634.1"/>
    </source>
</evidence>
<evidence type="ECO:0000256" key="8">
    <source>
        <dbReference type="SAM" id="Phobius"/>
    </source>
</evidence>
<dbReference type="SMART" id="SM00714">
    <property type="entry name" value="LITAF"/>
    <property type="match status" value="1"/>
</dbReference>
<dbReference type="AlphaFoldDB" id="A0A8E5JTF7"/>
<dbReference type="OrthoDB" id="5599753at2759"/>
<comment type="subcellular location">
    <subcellularLocation>
        <location evidence="2">Endosome membrane</location>
        <topology evidence="2">Peripheral membrane protein</topology>
    </subcellularLocation>
    <subcellularLocation>
        <location evidence="1">Late endosome membrane</location>
    </subcellularLocation>
    <subcellularLocation>
        <location evidence="3">Lysosome membrane</location>
        <topology evidence="3">Peripheral membrane protein</topology>
        <orientation evidence="3">Cytoplasmic side</orientation>
    </subcellularLocation>
</comment>
<sequence>MISTPLGPEPTTLQCPSCHKTVTTEIRYRSNTKTHIVAVLLFVFLCWPCICVPYCTGCCRVKEHYCPGCNAFLGAYDN</sequence>
<keyword evidence="8" id="KW-1133">Transmembrane helix</keyword>
<dbReference type="PROSITE" id="PS51837">
    <property type="entry name" value="LITAF"/>
    <property type="match status" value="1"/>
</dbReference>
<dbReference type="Pfam" id="PF10601">
    <property type="entry name" value="zf-LITAF-like"/>
    <property type="match status" value="1"/>
</dbReference>
<feature type="domain" description="LITAF" evidence="9">
    <location>
        <begin position="1"/>
        <end position="78"/>
    </location>
</feature>